<dbReference type="CDD" id="cd00167">
    <property type="entry name" value="SANT"/>
    <property type="match status" value="1"/>
</dbReference>
<feature type="compositionally biased region" description="Basic and acidic residues" evidence="4">
    <location>
        <begin position="124"/>
        <end position="148"/>
    </location>
</feature>
<organism evidence="8 9">
    <name type="scientific">Phoenix dactylifera</name>
    <name type="common">Date palm</name>
    <dbReference type="NCBI Taxonomy" id="42345"/>
    <lineage>
        <taxon>Eukaryota</taxon>
        <taxon>Viridiplantae</taxon>
        <taxon>Streptophyta</taxon>
        <taxon>Embryophyta</taxon>
        <taxon>Tracheophyta</taxon>
        <taxon>Spermatophyta</taxon>
        <taxon>Magnoliopsida</taxon>
        <taxon>Liliopsida</taxon>
        <taxon>Arecaceae</taxon>
        <taxon>Coryphoideae</taxon>
        <taxon>Phoeniceae</taxon>
        <taxon>Phoenix</taxon>
    </lineage>
</organism>
<feature type="domain" description="HTH myb-type" evidence="7">
    <location>
        <begin position="16"/>
        <end position="66"/>
    </location>
</feature>
<dbReference type="PROSITE" id="PS50014">
    <property type="entry name" value="BROMODOMAIN_2"/>
    <property type="match status" value="1"/>
</dbReference>
<feature type="compositionally biased region" description="Pro residues" evidence="4">
    <location>
        <begin position="430"/>
        <end position="440"/>
    </location>
</feature>
<feature type="compositionally biased region" description="Basic and acidic residues" evidence="4">
    <location>
        <begin position="256"/>
        <end position="269"/>
    </location>
</feature>
<feature type="compositionally biased region" description="Low complexity" evidence="4">
    <location>
        <begin position="552"/>
        <end position="564"/>
    </location>
</feature>
<evidence type="ECO:0000313" key="8">
    <source>
        <dbReference type="Proteomes" id="UP000228380"/>
    </source>
</evidence>
<feature type="region of interest" description="Disordered" evidence="4">
    <location>
        <begin position="124"/>
        <end position="302"/>
    </location>
</feature>
<evidence type="ECO:0000259" key="5">
    <source>
        <dbReference type="PROSITE" id="PS50014"/>
    </source>
</evidence>
<sequence length="685" mass="72666">MARSGDPEREIWGTWEELLLACAVNRHGTRSWDSVAMEVQARSPFSHLLTPQNCRQRYRDLQRRFAVAAGIDGGADAAGDDAAAAEVPWLEELRKLRVAELRQEVERYDLSIVSLELKLKKLKEERERSLRETESGEREEDPKDDGKKVGGSPGSTPGSFSGDRISGGDSGGSSNESNSKNPKDEGKPGGEDGKPEENPGSSGGEADPTAGRGEKAAGEGSYNGSSDTIAKGAAAAEAGLPRPQTGESGESVAESKGGEAETEREKESSDVQSSASRSRRRKGRRGKAASGSSSGGDEQEADEDSVIAKRIVAESQPLASFLEIIRSHKYGSVFEHRLESQESGEYRSVIRQHVDLAMVRAKLERGVGRACTGVEFFRDLLLLFNNAIVFYPKDSSESTAAVHLRQLVAKEMAATIRKLARTPSPAVESAPPPLPPPPQPKQVVTKLKKDPDLAGSLPEKPSSSTPIVACRKRSCISNKAKKEERDEKHDSDRKERETEEQNLSAKKSNAKERSATRGLRTNKSRSGTRAGGEGGAAVGKSPNPAPAPSPKSKPAESTAAAETAVKVEKKSGGGAAAASMEKKRSPASFLNRMKRSSPSSNGTLLEMLKGSSSEGSVRGAEQRRGGKGDRKGHGSRQEGGATYAKKAPETSAPGKRSVGRPPKRAVAPPTPTPAKRARGGGGGAC</sequence>
<feature type="compositionally biased region" description="Basic and acidic residues" evidence="4">
    <location>
        <begin position="181"/>
        <end position="197"/>
    </location>
</feature>
<dbReference type="Gene3D" id="1.20.920.10">
    <property type="entry name" value="Bromodomain-like"/>
    <property type="match status" value="1"/>
</dbReference>
<evidence type="ECO:0000256" key="4">
    <source>
        <dbReference type="SAM" id="MobiDB-lite"/>
    </source>
</evidence>
<dbReference type="GO" id="GO:0003677">
    <property type="term" value="F:DNA binding"/>
    <property type="evidence" value="ECO:0007669"/>
    <property type="project" value="UniProtKB-KW"/>
</dbReference>
<dbReference type="PANTHER" id="PTHR37888:SF11">
    <property type="entry name" value="DNA-BINDING BROMODOMAIN-CONTAINING PROTEIN"/>
    <property type="match status" value="1"/>
</dbReference>
<dbReference type="SMART" id="SM00717">
    <property type="entry name" value="SANT"/>
    <property type="match status" value="1"/>
</dbReference>
<feature type="compositionally biased region" description="Basic residues" evidence="4">
    <location>
        <begin position="277"/>
        <end position="287"/>
    </location>
</feature>
<dbReference type="PANTHER" id="PTHR37888">
    <property type="entry name" value="DNA-BINDING BROMODOMAIN-CONTAINING PROTEIN"/>
    <property type="match status" value="1"/>
</dbReference>
<keyword evidence="2" id="KW-0238">DNA-binding</keyword>
<dbReference type="Pfam" id="PF00439">
    <property type="entry name" value="Bromodomain"/>
    <property type="match status" value="1"/>
</dbReference>
<feature type="compositionally biased region" description="Basic and acidic residues" evidence="4">
    <location>
        <begin position="620"/>
        <end position="636"/>
    </location>
</feature>
<evidence type="ECO:0000313" key="9">
    <source>
        <dbReference type="RefSeq" id="XP_008812296.2"/>
    </source>
</evidence>
<keyword evidence="8" id="KW-1185">Reference proteome</keyword>
<evidence type="ECO:0000256" key="3">
    <source>
        <dbReference type="PROSITE-ProRule" id="PRU00035"/>
    </source>
</evidence>
<dbReference type="InterPro" id="IPR001005">
    <property type="entry name" value="SANT/Myb"/>
</dbReference>
<dbReference type="InterPro" id="IPR009057">
    <property type="entry name" value="Homeodomain-like_sf"/>
</dbReference>
<dbReference type="Pfam" id="PF00249">
    <property type="entry name" value="Myb_DNA-binding"/>
    <property type="match status" value="1"/>
</dbReference>
<dbReference type="SUPFAM" id="SSF46689">
    <property type="entry name" value="Homeodomain-like"/>
    <property type="match status" value="1"/>
</dbReference>
<evidence type="ECO:0000259" key="7">
    <source>
        <dbReference type="PROSITE" id="PS51294"/>
    </source>
</evidence>
<dbReference type="CDD" id="cd04369">
    <property type="entry name" value="Bromodomain"/>
    <property type="match status" value="1"/>
</dbReference>
<dbReference type="InterPro" id="IPR001487">
    <property type="entry name" value="Bromodomain"/>
</dbReference>
<feature type="region of interest" description="Disordered" evidence="4">
    <location>
        <begin position="421"/>
        <end position="685"/>
    </location>
</feature>
<keyword evidence="1 3" id="KW-0103">Bromodomain</keyword>
<dbReference type="SMART" id="SM00297">
    <property type="entry name" value="BROMO"/>
    <property type="match status" value="1"/>
</dbReference>
<gene>
    <name evidence="9" type="primary">LOC103723225</name>
</gene>
<name>A0A8B7D3B7_PHODC</name>
<dbReference type="GeneID" id="103723225"/>
<feature type="compositionally biased region" description="Low complexity" evidence="4">
    <location>
        <begin position="154"/>
        <end position="164"/>
    </location>
</feature>
<dbReference type="InterPro" id="IPR017930">
    <property type="entry name" value="Myb_dom"/>
</dbReference>
<dbReference type="InterPro" id="IPR036427">
    <property type="entry name" value="Bromodomain-like_sf"/>
</dbReference>
<dbReference type="RefSeq" id="XP_008812296.2">
    <property type="nucleotide sequence ID" value="XM_008814074.4"/>
</dbReference>
<evidence type="ECO:0000256" key="1">
    <source>
        <dbReference type="ARBA" id="ARBA00023117"/>
    </source>
</evidence>
<feature type="domain" description="Myb-like" evidence="6">
    <location>
        <begin position="4"/>
        <end position="62"/>
    </location>
</feature>
<dbReference type="KEGG" id="pda:103723225"/>
<evidence type="ECO:0000256" key="2">
    <source>
        <dbReference type="ARBA" id="ARBA00023125"/>
    </source>
</evidence>
<dbReference type="OrthoDB" id="1742084at2759"/>
<dbReference type="Proteomes" id="UP000228380">
    <property type="component" value="Unplaced"/>
</dbReference>
<evidence type="ECO:0000259" key="6">
    <source>
        <dbReference type="PROSITE" id="PS50090"/>
    </source>
</evidence>
<feature type="domain" description="Bromo" evidence="5">
    <location>
        <begin position="326"/>
        <end position="398"/>
    </location>
</feature>
<feature type="compositionally biased region" description="Basic and acidic residues" evidence="4">
    <location>
        <begin position="480"/>
        <end position="499"/>
    </location>
</feature>
<dbReference type="PROSITE" id="PS50090">
    <property type="entry name" value="MYB_LIKE"/>
    <property type="match status" value="1"/>
</dbReference>
<dbReference type="Gene3D" id="1.10.10.60">
    <property type="entry name" value="Homeodomain-like"/>
    <property type="match status" value="1"/>
</dbReference>
<dbReference type="SUPFAM" id="SSF47370">
    <property type="entry name" value="Bromodomain"/>
    <property type="match status" value="1"/>
</dbReference>
<feature type="compositionally biased region" description="Low complexity" evidence="4">
    <location>
        <begin position="230"/>
        <end position="239"/>
    </location>
</feature>
<dbReference type="PROSITE" id="PS51294">
    <property type="entry name" value="HTH_MYB"/>
    <property type="match status" value="1"/>
</dbReference>
<dbReference type="AlphaFoldDB" id="A0A8B7D3B7"/>
<reference evidence="9" key="1">
    <citation type="submission" date="2025-08" db="UniProtKB">
        <authorList>
            <consortium name="RefSeq"/>
        </authorList>
    </citation>
    <scope>IDENTIFICATION</scope>
    <source>
        <tissue evidence="9">Young leaves</tissue>
    </source>
</reference>
<protein>
    <submittedName>
        <fullName evidence="9">LOW QUALITY PROTEIN: uncharacterized protein LOC103723225</fullName>
    </submittedName>
</protein>
<accession>A0A8B7D3B7</accession>
<proteinExistence type="predicted"/>